<accession>A0AA35K3J5</accession>
<evidence type="ECO:0000313" key="2">
    <source>
        <dbReference type="Proteomes" id="UP001178461"/>
    </source>
</evidence>
<dbReference type="Proteomes" id="UP001178461">
    <property type="component" value="Chromosome 3"/>
</dbReference>
<organism evidence="1 2">
    <name type="scientific">Podarcis lilfordi</name>
    <name type="common">Lilford's wall lizard</name>
    <dbReference type="NCBI Taxonomy" id="74358"/>
    <lineage>
        <taxon>Eukaryota</taxon>
        <taxon>Metazoa</taxon>
        <taxon>Chordata</taxon>
        <taxon>Craniata</taxon>
        <taxon>Vertebrata</taxon>
        <taxon>Euteleostomi</taxon>
        <taxon>Lepidosauria</taxon>
        <taxon>Squamata</taxon>
        <taxon>Bifurcata</taxon>
        <taxon>Unidentata</taxon>
        <taxon>Episquamata</taxon>
        <taxon>Laterata</taxon>
        <taxon>Lacertibaenia</taxon>
        <taxon>Lacertidae</taxon>
        <taxon>Podarcis</taxon>
    </lineage>
</organism>
<dbReference type="AlphaFoldDB" id="A0AA35K3J5"/>
<proteinExistence type="predicted"/>
<reference evidence="1" key="1">
    <citation type="submission" date="2022-12" db="EMBL/GenBank/DDBJ databases">
        <authorList>
            <person name="Alioto T."/>
            <person name="Alioto T."/>
            <person name="Gomez Garrido J."/>
        </authorList>
    </citation>
    <scope>NUCLEOTIDE SEQUENCE</scope>
</reference>
<keyword evidence="2" id="KW-1185">Reference proteome</keyword>
<gene>
    <name evidence="1" type="ORF">PODLI_1B005708</name>
</gene>
<protein>
    <submittedName>
        <fullName evidence="1">Uncharacterized protein</fullName>
    </submittedName>
</protein>
<sequence>MCRITFQPCPLFARARTHPLCPPKALPKKYRHNQQLVRRRPPFSQPLPQLFDPIRPPRLEEFRMEREGKREHSIPFPTGPWRTQIATVDRKQGERWKWQALTYKFWKWWHNGSELCRCSDRSKCSIPKICGHVIAIQMKSVGSGTSS</sequence>
<evidence type="ECO:0000313" key="1">
    <source>
        <dbReference type="EMBL" id="CAI5769668.1"/>
    </source>
</evidence>
<dbReference type="EMBL" id="OX395128">
    <property type="protein sequence ID" value="CAI5769668.1"/>
    <property type="molecule type" value="Genomic_DNA"/>
</dbReference>
<name>A0AA35K3J5_9SAUR</name>